<evidence type="ECO:0000256" key="3">
    <source>
        <dbReference type="ARBA" id="ARBA00022692"/>
    </source>
</evidence>
<dbReference type="GO" id="GO:0016020">
    <property type="term" value="C:membrane"/>
    <property type="evidence" value="ECO:0007669"/>
    <property type="project" value="UniProtKB-SubCell"/>
</dbReference>
<keyword evidence="3 6" id="KW-0812">Transmembrane</keyword>
<evidence type="ECO:0000256" key="7">
    <source>
        <dbReference type="SAM" id="MobiDB-lite"/>
    </source>
</evidence>
<protein>
    <recommendedName>
        <fullName evidence="6">Protein DETOXIFICATION</fullName>
    </recommendedName>
    <alternativeName>
        <fullName evidence="6">Multidrug and toxic compound extrusion protein</fullName>
    </alternativeName>
</protein>
<dbReference type="GO" id="GO:0042910">
    <property type="term" value="F:xenobiotic transmembrane transporter activity"/>
    <property type="evidence" value="ECO:0007669"/>
    <property type="project" value="InterPro"/>
</dbReference>
<dbReference type="CDD" id="cd13136">
    <property type="entry name" value="MATE_DinF_like"/>
    <property type="match status" value="1"/>
</dbReference>
<proteinExistence type="inferred from homology"/>
<comment type="subcellular location">
    <subcellularLocation>
        <location evidence="1">Membrane</location>
        <topology evidence="1">Multi-pass membrane protein</topology>
    </subcellularLocation>
</comment>
<dbReference type="PANTHER" id="PTHR42893:SF4">
    <property type="entry name" value="PROTEIN DETOXIFICATION 42"/>
    <property type="match status" value="1"/>
</dbReference>
<gene>
    <name evidence="8" type="primary">MATE_3</name>
    <name evidence="8" type="ORF">g.52021</name>
</gene>
<evidence type="ECO:0000256" key="2">
    <source>
        <dbReference type="ARBA" id="ARBA00010199"/>
    </source>
</evidence>
<keyword evidence="5 6" id="KW-0472">Membrane</keyword>
<feature type="transmembrane region" description="Helical" evidence="6">
    <location>
        <begin position="516"/>
        <end position="536"/>
    </location>
</feature>
<comment type="similarity">
    <text evidence="2 6">Belongs to the multi antimicrobial extrusion (MATE) (TC 2.A.66.1) family.</text>
</comment>
<dbReference type="AlphaFoldDB" id="A0A1D1Y873"/>
<feature type="transmembrane region" description="Helical" evidence="6">
    <location>
        <begin position="491"/>
        <end position="510"/>
    </location>
</feature>
<evidence type="ECO:0000256" key="1">
    <source>
        <dbReference type="ARBA" id="ARBA00004141"/>
    </source>
</evidence>
<dbReference type="GO" id="GO:0015297">
    <property type="term" value="F:antiporter activity"/>
    <property type="evidence" value="ECO:0007669"/>
    <property type="project" value="InterPro"/>
</dbReference>
<feature type="transmembrane region" description="Helical" evidence="6">
    <location>
        <begin position="205"/>
        <end position="228"/>
    </location>
</feature>
<accession>A0A1D1Y873</accession>
<sequence>MDAADQPKKLPMAVQEGAEEETKATDVAKDQLGNTEATGRRAPTPVTQRRTGLFVFFKDVRYVLKLDEMGSEIASIAVPAALALAADPLASLVDTAFIGRIGPVELAAVGVAIAVFNQVSKIAIYPIVCVTTSFVAEERAACTEDTNGQGHEDIEKASAGIGELKLLSPCSDSKMDCNSSLVDNRSTDVTKFAYKRKYIPSVSSALVVGGVLGLLQAILLMFAARPFLHVMGVKPDSPMMIPAHRYLSVRSLGAPAVLLSLAMQGVFRGFKDTKTPLCATVAGDAANIILDPVFIFVLHLGVTGAAIAHVISQYLISGILLWRLMNKVNIMPSSVKDLRFRRFLTCGFLLLARVVAVTFCVTLSASVAAHHGPIPMAAFQICLQVWLSTSLLADGLAVAGQAVLASSFATGDHQKAVAATSRVLQLSIILGLALSAVIGIGMQFGSGVFTKDDNVQKLIHSVLPFVVATQPINSMAFVFDGINFGASDYVYSAYSMVLVAIISIFSLFLLSSSHGFIGIWIALTIYISLRMFAGVWRMGAARGPWAFLRYLPISG</sequence>
<feature type="region of interest" description="Disordered" evidence="7">
    <location>
        <begin position="1"/>
        <end position="44"/>
    </location>
</feature>
<dbReference type="EMBL" id="GDJX01017096">
    <property type="protein sequence ID" value="JAT50840.1"/>
    <property type="molecule type" value="Transcribed_RNA"/>
</dbReference>
<dbReference type="InterPro" id="IPR002528">
    <property type="entry name" value="MATE_fam"/>
</dbReference>
<dbReference type="PANTHER" id="PTHR42893">
    <property type="entry name" value="PROTEIN DETOXIFICATION 44, CHLOROPLASTIC-RELATED"/>
    <property type="match status" value="1"/>
</dbReference>
<feature type="transmembrane region" description="Helical" evidence="6">
    <location>
        <begin position="423"/>
        <end position="446"/>
    </location>
</feature>
<feature type="transmembrane region" description="Helical" evidence="6">
    <location>
        <begin position="343"/>
        <end position="365"/>
    </location>
</feature>
<reference evidence="8" key="1">
    <citation type="submission" date="2015-07" db="EMBL/GenBank/DDBJ databases">
        <title>Transcriptome Assembly of Anthurium amnicola.</title>
        <authorList>
            <person name="Suzuki J."/>
        </authorList>
    </citation>
    <scope>NUCLEOTIDE SEQUENCE</scope>
</reference>
<feature type="transmembrane region" description="Helical" evidence="6">
    <location>
        <begin position="385"/>
        <end position="411"/>
    </location>
</feature>
<evidence type="ECO:0000313" key="8">
    <source>
        <dbReference type="EMBL" id="JAT50840.1"/>
    </source>
</evidence>
<organism evidence="8">
    <name type="scientific">Anthurium amnicola</name>
    <dbReference type="NCBI Taxonomy" id="1678845"/>
    <lineage>
        <taxon>Eukaryota</taxon>
        <taxon>Viridiplantae</taxon>
        <taxon>Streptophyta</taxon>
        <taxon>Embryophyta</taxon>
        <taxon>Tracheophyta</taxon>
        <taxon>Spermatophyta</taxon>
        <taxon>Magnoliopsida</taxon>
        <taxon>Liliopsida</taxon>
        <taxon>Araceae</taxon>
        <taxon>Pothoideae</taxon>
        <taxon>Potheae</taxon>
        <taxon>Anthurium</taxon>
    </lineage>
</organism>
<evidence type="ECO:0000256" key="5">
    <source>
        <dbReference type="ARBA" id="ARBA00023136"/>
    </source>
</evidence>
<feature type="transmembrane region" description="Helical" evidence="6">
    <location>
        <begin position="293"/>
        <end position="322"/>
    </location>
</feature>
<evidence type="ECO:0000256" key="4">
    <source>
        <dbReference type="ARBA" id="ARBA00022989"/>
    </source>
</evidence>
<evidence type="ECO:0000256" key="6">
    <source>
        <dbReference type="RuleBase" id="RU004914"/>
    </source>
</evidence>
<keyword evidence="4 6" id="KW-1133">Transmembrane helix</keyword>
<comment type="caution">
    <text evidence="6">Lacks conserved residue(s) required for the propagation of feature annotation.</text>
</comment>
<dbReference type="Pfam" id="PF01554">
    <property type="entry name" value="MatE"/>
    <property type="match status" value="2"/>
</dbReference>
<feature type="compositionally biased region" description="Basic and acidic residues" evidence="7">
    <location>
        <begin position="20"/>
        <end position="29"/>
    </location>
</feature>
<dbReference type="NCBIfam" id="TIGR00797">
    <property type="entry name" value="matE"/>
    <property type="match status" value="1"/>
</dbReference>
<name>A0A1D1Y873_9ARAE</name>
<dbReference type="InterPro" id="IPR044644">
    <property type="entry name" value="DinF-like"/>
</dbReference>